<gene>
    <name evidence="3" type="ORF">M413DRAFT_265541</name>
</gene>
<feature type="coiled-coil region" evidence="1">
    <location>
        <begin position="95"/>
        <end position="122"/>
    </location>
</feature>
<dbReference type="AlphaFoldDB" id="A0A0C2YAP7"/>
<feature type="compositionally biased region" description="Polar residues" evidence="2">
    <location>
        <begin position="218"/>
        <end position="248"/>
    </location>
</feature>
<evidence type="ECO:0000313" key="4">
    <source>
        <dbReference type="Proteomes" id="UP000053424"/>
    </source>
</evidence>
<name>A0A0C2YAP7_HEBCY</name>
<feature type="compositionally biased region" description="Low complexity" evidence="2">
    <location>
        <begin position="13"/>
        <end position="27"/>
    </location>
</feature>
<protein>
    <submittedName>
        <fullName evidence="3">Uncharacterized protein</fullName>
    </submittedName>
</protein>
<organism evidence="3 4">
    <name type="scientific">Hebeloma cylindrosporum</name>
    <dbReference type="NCBI Taxonomy" id="76867"/>
    <lineage>
        <taxon>Eukaryota</taxon>
        <taxon>Fungi</taxon>
        <taxon>Dikarya</taxon>
        <taxon>Basidiomycota</taxon>
        <taxon>Agaricomycotina</taxon>
        <taxon>Agaricomycetes</taxon>
        <taxon>Agaricomycetidae</taxon>
        <taxon>Agaricales</taxon>
        <taxon>Agaricineae</taxon>
        <taxon>Hymenogastraceae</taxon>
        <taxon>Hebeloma</taxon>
    </lineage>
</organism>
<feature type="region of interest" description="Disordered" evidence="2">
    <location>
        <begin position="1"/>
        <end position="30"/>
    </location>
</feature>
<proteinExistence type="predicted"/>
<reference evidence="3 4" key="1">
    <citation type="submission" date="2014-04" db="EMBL/GenBank/DDBJ databases">
        <authorList>
            <consortium name="DOE Joint Genome Institute"/>
            <person name="Kuo A."/>
            <person name="Gay G."/>
            <person name="Dore J."/>
            <person name="Kohler A."/>
            <person name="Nagy L.G."/>
            <person name="Floudas D."/>
            <person name="Copeland A."/>
            <person name="Barry K.W."/>
            <person name="Cichocki N."/>
            <person name="Veneault-Fourrey C."/>
            <person name="LaButti K."/>
            <person name="Lindquist E.A."/>
            <person name="Lipzen A."/>
            <person name="Lundell T."/>
            <person name="Morin E."/>
            <person name="Murat C."/>
            <person name="Sun H."/>
            <person name="Tunlid A."/>
            <person name="Henrissat B."/>
            <person name="Grigoriev I.V."/>
            <person name="Hibbett D.S."/>
            <person name="Martin F."/>
            <person name="Nordberg H.P."/>
            <person name="Cantor M.N."/>
            <person name="Hua S.X."/>
        </authorList>
    </citation>
    <scope>NUCLEOTIDE SEQUENCE [LARGE SCALE GENOMIC DNA]</scope>
    <source>
        <strain evidence="4">h7</strain>
    </source>
</reference>
<feature type="compositionally biased region" description="Polar residues" evidence="2">
    <location>
        <begin position="259"/>
        <end position="273"/>
    </location>
</feature>
<dbReference type="EMBL" id="KN831770">
    <property type="protein sequence ID" value="KIM46918.1"/>
    <property type="molecule type" value="Genomic_DNA"/>
</dbReference>
<keyword evidence="1" id="KW-0175">Coiled coil</keyword>
<dbReference type="OrthoDB" id="3063101at2759"/>
<feature type="region of interest" description="Disordered" evidence="2">
    <location>
        <begin position="218"/>
        <end position="273"/>
    </location>
</feature>
<dbReference type="Proteomes" id="UP000053424">
    <property type="component" value="Unassembled WGS sequence"/>
</dbReference>
<evidence type="ECO:0000313" key="3">
    <source>
        <dbReference type="EMBL" id="KIM46918.1"/>
    </source>
</evidence>
<sequence>MSMTAVSAKETLPPTSNTPTPTTRPSNAIQKGADLILQLVEDERANLTRLHQDGQKALQSGFQDFRTKHEAALTAAETKISLQQKLIEDLVLQSQKGSSQELEELRSENERLKASLSGVGLEYVDGSLRFDEPTARVVEEFVHGARLQDAQLAGLLGSEVQVRLIPEEHLSEPVGPTEFFGVLAGVLEKGRRFATEFEKRKTVVTGNGELESKVASIKDTTNTVTTQPPAAKPQTQDPEITRLPQSPIESPRSNKRPSPFSTPCSPAKVQKTT</sequence>
<accession>A0A0C2YAP7</accession>
<keyword evidence="4" id="KW-1185">Reference proteome</keyword>
<evidence type="ECO:0000256" key="2">
    <source>
        <dbReference type="SAM" id="MobiDB-lite"/>
    </source>
</evidence>
<evidence type="ECO:0000256" key="1">
    <source>
        <dbReference type="SAM" id="Coils"/>
    </source>
</evidence>
<reference evidence="4" key="2">
    <citation type="submission" date="2015-01" db="EMBL/GenBank/DDBJ databases">
        <title>Evolutionary Origins and Diversification of the Mycorrhizal Mutualists.</title>
        <authorList>
            <consortium name="DOE Joint Genome Institute"/>
            <consortium name="Mycorrhizal Genomics Consortium"/>
            <person name="Kohler A."/>
            <person name="Kuo A."/>
            <person name="Nagy L.G."/>
            <person name="Floudas D."/>
            <person name="Copeland A."/>
            <person name="Barry K.W."/>
            <person name="Cichocki N."/>
            <person name="Veneault-Fourrey C."/>
            <person name="LaButti K."/>
            <person name="Lindquist E.A."/>
            <person name="Lipzen A."/>
            <person name="Lundell T."/>
            <person name="Morin E."/>
            <person name="Murat C."/>
            <person name="Riley R."/>
            <person name="Ohm R."/>
            <person name="Sun H."/>
            <person name="Tunlid A."/>
            <person name="Henrissat B."/>
            <person name="Grigoriev I.V."/>
            <person name="Hibbett D.S."/>
            <person name="Martin F."/>
        </authorList>
    </citation>
    <scope>NUCLEOTIDE SEQUENCE [LARGE SCALE GENOMIC DNA]</scope>
    <source>
        <strain evidence="4">h7</strain>
    </source>
</reference>
<dbReference type="HOGENOM" id="CLU_1019627_0_0_1"/>